<dbReference type="EMBL" id="CAKOGP040002136">
    <property type="protein sequence ID" value="CAJ1963154.1"/>
    <property type="molecule type" value="Genomic_DNA"/>
</dbReference>
<accession>A0AAD2G5B8</accession>
<evidence type="ECO:0000313" key="2">
    <source>
        <dbReference type="EMBL" id="CAJ1963154.1"/>
    </source>
</evidence>
<keyword evidence="1" id="KW-0472">Membrane</keyword>
<feature type="transmembrane region" description="Helical" evidence="1">
    <location>
        <begin position="130"/>
        <end position="150"/>
    </location>
</feature>
<gene>
    <name evidence="2" type="ORF">CYCCA115_LOCUS20028</name>
</gene>
<dbReference type="AlphaFoldDB" id="A0AAD2G5B8"/>
<organism evidence="2 3">
    <name type="scientific">Cylindrotheca closterium</name>
    <dbReference type="NCBI Taxonomy" id="2856"/>
    <lineage>
        <taxon>Eukaryota</taxon>
        <taxon>Sar</taxon>
        <taxon>Stramenopiles</taxon>
        <taxon>Ochrophyta</taxon>
        <taxon>Bacillariophyta</taxon>
        <taxon>Bacillariophyceae</taxon>
        <taxon>Bacillariophycidae</taxon>
        <taxon>Bacillariales</taxon>
        <taxon>Bacillariaceae</taxon>
        <taxon>Cylindrotheca</taxon>
    </lineage>
</organism>
<evidence type="ECO:0000256" key="1">
    <source>
        <dbReference type="SAM" id="Phobius"/>
    </source>
</evidence>
<keyword evidence="1" id="KW-0812">Transmembrane</keyword>
<proteinExistence type="predicted"/>
<name>A0AAD2G5B8_9STRA</name>
<protein>
    <submittedName>
        <fullName evidence="2">Uncharacterized protein</fullName>
    </submittedName>
</protein>
<sequence length="220" mass="23842">MSNKEGFHPASTLDTFDDEVLGYAIAGDAAVATPIHHEAVDQGIRPIVGGNDARNRSNHLFCGCCCDSRRATIVVNMIAIIWYTVMIIVFAFLGVSIAENGFPGDEENNAQQDGGDFDDEGRDVFFEGEALAAVIISTVSIALHVFGIYGAIYYQSAAVAASAFGYMFSFALALLSLNMTGIILCSLFFYAHAILLLEIRNGIMTPYNYENIKACCECNF</sequence>
<dbReference type="Proteomes" id="UP001295423">
    <property type="component" value="Unassembled WGS sequence"/>
</dbReference>
<feature type="transmembrane region" description="Helical" evidence="1">
    <location>
        <begin position="181"/>
        <end position="199"/>
    </location>
</feature>
<evidence type="ECO:0000313" key="3">
    <source>
        <dbReference type="Proteomes" id="UP001295423"/>
    </source>
</evidence>
<keyword evidence="1" id="KW-1133">Transmembrane helix</keyword>
<comment type="caution">
    <text evidence="2">The sequence shown here is derived from an EMBL/GenBank/DDBJ whole genome shotgun (WGS) entry which is preliminary data.</text>
</comment>
<feature type="transmembrane region" description="Helical" evidence="1">
    <location>
        <begin position="78"/>
        <end position="98"/>
    </location>
</feature>
<reference evidence="2" key="1">
    <citation type="submission" date="2023-08" db="EMBL/GenBank/DDBJ databases">
        <authorList>
            <person name="Audoor S."/>
            <person name="Bilcke G."/>
        </authorList>
    </citation>
    <scope>NUCLEOTIDE SEQUENCE</scope>
</reference>
<keyword evidence="3" id="KW-1185">Reference proteome</keyword>